<comment type="caution">
    <text evidence="2">The sequence shown here is derived from an EMBL/GenBank/DDBJ whole genome shotgun (WGS) entry which is preliminary data.</text>
</comment>
<gene>
    <name evidence="2" type="ORF">CKF58_03245</name>
</gene>
<reference evidence="2 3" key="1">
    <citation type="submission" date="2017-08" db="EMBL/GenBank/DDBJ databases">
        <title>Reclassification of Bisgaard taxon 37 and 44.</title>
        <authorList>
            <person name="Christensen H."/>
        </authorList>
    </citation>
    <scope>NUCLEOTIDE SEQUENCE [LARGE SCALE GENOMIC DNA]</scope>
    <source>
        <strain evidence="2 3">111</strain>
    </source>
</reference>
<dbReference type="Proteomes" id="UP000265916">
    <property type="component" value="Unassembled WGS sequence"/>
</dbReference>
<keyword evidence="1" id="KW-0472">Membrane</keyword>
<dbReference type="AlphaFoldDB" id="A0A3A1YMX1"/>
<evidence type="ECO:0000256" key="1">
    <source>
        <dbReference type="SAM" id="Phobius"/>
    </source>
</evidence>
<evidence type="ECO:0000313" key="2">
    <source>
        <dbReference type="EMBL" id="RIY38806.1"/>
    </source>
</evidence>
<keyword evidence="1" id="KW-0812">Transmembrane</keyword>
<evidence type="ECO:0000313" key="3">
    <source>
        <dbReference type="Proteomes" id="UP000265916"/>
    </source>
</evidence>
<feature type="transmembrane region" description="Helical" evidence="1">
    <location>
        <begin position="91"/>
        <end position="109"/>
    </location>
</feature>
<sequence>MTKTARPAKPLNFMYPFFLTFVLGAGGMIIWSHIMQPYTWQSVRLFFLSIANVEFSGMFSLFFLSFMYFFIPLVVALTVSYFKRNHAKPRFLFALVFAISSGLGAYIVYTLTERSTIVALNSELGSAFMYSYVLIGILAGTAIGCYLAALFGEASYFRAPRAKFWRYMLLGVVFAAILLGLQMGLHQELYQQVSQQPGLRYLESLYGWAGLIAGAIFFIVAVLLIAFIQYSIAREIEMQEQALKERLDQLEHK</sequence>
<feature type="transmembrane region" description="Helical" evidence="1">
    <location>
        <begin position="55"/>
        <end position="79"/>
    </location>
</feature>
<keyword evidence="3" id="KW-1185">Reference proteome</keyword>
<protein>
    <submittedName>
        <fullName evidence="2">Uncharacterized protein</fullName>
    </submittedName>
</protein>
<keyword evidence="1" id="KW-1133">Transmembrane helix</keyword>
<name>A0A3A1YMX1_9GAMM</name>
<feature type="transmembrane region" description="Helical" evidence="1">
    <location>
        <begin position="129"/>
        <end position="152"/>
    </location>
</feature>
<feature type="transmembrane region" description="Helical" evidence="1">
    <location>
        <begin position="205"/>
        <end position="228"/>
    </location>
</feature>
<feature type="transmembrane region" description="Helical" evidence="1">
    <location>
        <begin position="12"/>
        <end position="35"/>
    </location>
</feature>
<dbReference type="EMBL" id="NRJG01000052">
    <property type="protein sequence ID" value="RIY38806.1"/>
    <property type="molecule type" value="Genomic_DNA"/>
</dbReference>
<proteinExistence type="predicted"/>
<feature type="transmembrane region" description="Helical" evidence="1">
    <location>
        <begin position="164"/>
        <end position="185"/>
    </location>
</feature>
<accession>A0A3A1YMX1</accession>
<organism evidence="2 3">
    <name type="scientific">Psittacicella hinzii</name>
    <dbReference type="NCBI Taxonomy" id="2028575"/>
    <lineage>
        <taxon>Bacteria</taxon>
        <taxon>Pseudomonadati</taxon>
        <taxon>Pseudomonadota</taxon>
        <taxon>Gammaproteobacteria</taxon>
        <taxon>Pasteurellales</taxon>
        <taxon>Psittacicellaceae</taxon>
        <taxon>Psittacicella</taxon>
    </lineage>
</organism>